<dbReference type="EMBL" id="FNIR01000006">
    <property type="protein sequence ID" value="SDO63793.1"/>
    <property type="molecule type" value="Genomic_DNA"/>
</dbReference>
<keyword evidence="3" id="KW-1185">Reference proteome</keyword>
<evidence type="ECO:0000256" key="1">
    <source>
        <dbReference type="SAM" id="Phobius"/>
    </source>
</evidence>
<feature type="transmembrane region" description="Helical" evidence="1">
    <location>
        <begin position="99"/>
        <end position="117"/>
    </location>
</feature>
<evidence type="ECO:0000313" key="2">
    <source>
        <dbReference type="EMBL" id="SDO63793.1"/>
    </source>
</evidence>
<reference evidence="3" key="1">
    <citation type="submission" date="2016-10" db="EMBL/GenBank/DDBJ databases">
        <authorList>
            <person name="Varghese N."/>
            <person name="Submissions S."/>
        </authorList>
    </citation>
    <scope>NUCLEOTIDE SEQUENCE [LARGE SCALE GENOMIC DNA]</scope>
    <source>
        <strain evidence="3">DSM 45843</strain>
    </source>
</reference>
<proteinExistence type="predicted"/>
<evidence type="ECO:0000313" key="3">
    <source>
        <dbReference type="Proteomes" id="UP000199088"/>
    </source>
</evidence>
<keyword evidence="1" id="KW-0472">Membrane</keyword>
<protein>
    <submittedName>
        <fullName evidence="2">Uncharacterized protein</fullName>
    </submittedName>
</protein>
<accession>A0A1H0L720</accession>
<organism evidence="2 3">
    <name type="scientific">Klenkia soli</name>
    <dbReference type="NCBI Taxonomy" id="1052260"/>
    <lineage>
        <taxon>Bacteria</taxon>
        <taxon>Bacillati</taxon>
        <taxon>Actinomycetota</taxon>
        <taxon>Actinomycetes</taxon>
        <taxon>Geodermatophilales</taxon>
        <taxon>Geodermatophilaceae</taxon>
        <taxon>Klenkia</taxon>
    </lineage>
</organism>
<dbReference type="STRING" id="1052260.SAMN05660199_02347"/>
<sequence>MRWTARVLAALLFVWMVVLVAVAPGAREFRADEEVVPVSCAGVAEAGWPFGTSPEWARDESGGPLTDSYAGGGVVELPSRDTQQYIADRCQDLRAARTGLAALLAVPTALLVALSVTGSRSARPR</sequence>
<keyword evidence="1" id="KW-1133">Transmembrane helix</keyword>
<keyword evidence="1" id="KW-0812">Transmembrane</keyword>
<name>A0A1H0L720_9ACTN</name>
<dbReference type="Proteomes" id="UP000199088">
    <property type="component" value="Unassembled WGS sequence"/>
</dbReference>
<gene>
    <name evidence="2" type="ORF">SAMN05660199_02347</name>
</gene>
<dbReference type="AlphaFoldDB" id="A0A1H0L720"/>